<dbReference type="InterPro" id="IPR050268">
    <property type="entry name" value="NADH-dep_flavin_reductase"/>
</dbReference>
<dbReference type="AlphaFoldDB" id="A0A7W6J6W7"/>
<dbReference type="InterPro" id="IPR012349">
    <property type="entry name" value="Split_barrel_FMN-bd"/>
</dbReference>
<accession>A0A7W6J6W7</accession>
<dbReference type="GO" id="GO:0010181">
    <property type="term" value="F:FMN binding"/>
    <property type="evidence" value="ECO:0007669"/>
    <property type="project" value="InterPro"/>
</dbReference>
<gene>
    <name evidence="3" type="ORF">GGR23_003116</name>
</gene>
<dbReference type="PANTHER" id="PTHR30466">
    <property type="entry name" value="FLAVIN REDUCTASE"/>
    <property type="match status" value="1"/>
</dbReference>
<proteinExistence type="predicted"/>
<evidence type="ECO:0000259" key="2">
    <source>
        <dbReference type="SMART" id="SM00903"/>
    </source>
</evidence>
<reference evidence="3 4" key="1">
    <citation type="submission" date="2020-08" db="EMBL/GenBank/DDBJ databases">
        <title>Genomic Encyclopedia of Type Strains, Phase IV (KMG-IV): sequencing the most valuable type-strain genomes for metagenomic binning, comparative biology and taxonomic classification.</title>
        <authorList>
            <person name="Goeker M."/>
        </authorList>
    </citation>
    <scope>NUCLEOTIDE SEQUENCE [LARGE SCALE GENOMIC DNA]</scope>
    <source>
        <strain evidence="3 4">DSM 29853</strain>
    </source>
</reference>
<dbReference type="EC" id="1.5.1.-" evidence="3"/>
<dbReference type="GO" id="GO:0006208">
    <property type="term" value="P:pyrimidine nucleobase catabolic process"/>
    <property type="evidence" value="ECO:0007669"/>
    <property type="project" value="TreeGrafter"/>
</dbReference>
<evidence type="ECO:0000256" key="1">
    <source>
        <dbReference type="ARBA" id="ARBA00023002"/>
    </source>
</evidence>
<name>A0A7W6J6W7_9HYPH</name>
<organism evidence="3 4">
    <name type="scientific">Gellertiella hungarica</name>
    <dbReference type="NCBI Taxonomy" id="1572859"/>
    <lineage>
        <taxon>Bacteria</taxon>
        <taxon>Pseudomonadati</taxon>
        <taxon>Pseudomonadota</taxon>
        <taxon>Alphaproteobacteria</taxon>
        <taxon>Hyphomicrobiales</taxon>
        <taxon>Rhizobiaceae</taxon>
        <taxon>Gellertiella</taxon>
    </lineage>
</organism>
<keyword evidence="4" id="KW-1185">Reference proteome</keyword>
<dbReference type="EC" id="1.5.1.36" evidence="3"/>
<dbReference type="InterPro" id="IPR002563">
    <property type="entry name" value="Flavin_Rdtase-like_dom"/>
</dbReference>
<dbReference type="GO" id="GO:0036382">
    <property type="term" value="F:flavin reductase (NADH) activity"/>
    <property type="evidence" value="ECO:0007669"/>
    <property type="project" value="UniProtKB-EC"/>
</dbReference>
<evidence type="ECO:0000313" key="3">
    <source>
        <dbReference type="EMBL" id="MBB4065908.1"/>
    </source>
</evidence>
<evidence type="ECO:0000313" key="4">
    <source>
        <dbReference type="Proteomes" id="UP000528286"/>
    </source>
</evidence>
<dbReference type="SMART" id="SM00903">
    <property type="entry name" value="Flavin_Reduct"/>
    <property type="match status" value="1"/>
</dbReference>
<dbReference type="Gene3D" id="2.30.110.10">
    <property type="entry name" value="Electron Transport, Fmn-binding Protein, Chain A"/>
    <property type="match status" value="1"/>
</dbReference>
<dbReference type="EMBL" id="JACIEZ010000006">
    <property type="protein sequence ID" value="MBB4065908.1"/>
    <property type="molecule type" value="Genomic_DNA"/>
</dbReference>
<comment type="caution">
    <text evidence="3">The sequence shown here is derived from an EMBL/GenBank/DDBJ whole genome shotgun (WGS) entry which is preliminary data.</text>
</comment>
<sequence length="172" mass="17890">MADARDLFRLGMRRVSGTVTVVTTTGPDGERRGVTATAFCSLSADPPSVLACINRETWVGQLAPVSGNFCINVLSADQQDVAEVFAGRAGLAAGERFGVGRWHQGASGAPVLEGALVSFDCRLDKAVDHATHVILIGAVIETVTEEDPGDALIYADGHFTRPAAPLPMAASA</sequence>
<dbReference type="PANTHER" id="PTHR30466:SF1">
    <property type="entry name" value="FMN REDUCTASE (NADH) RUTF"/>
    <property type="match status" value="1"/>
</dbReference>
<keyword evidence="1 3" id="KW-0560">Oxidoreductase</keyword>
<feature type="domain" description="Flavin reductase like" evidence="2">
    <location>
        <begin position="12"/>
        <end position="161"/>
    </location>
</feature>
<dbReference type="GO" id="GO:0042602">
    <property type="term" value="F:riboflavin reductase (NADPH) activity"/>
    <property type="evidence" value="ECO:0007669"/>
    <property type="project" value="TreeGrafter"/>
</dbReference>
<protein>
    <submittedName>
        <fullName evidence="3">Flavin reductase (NADH)/flavin reductase</fullName>
        <ecNumber evidence="3">1.5.1.-</ecNumber>
        <ecNumber evidence="3">1.5.1.36</ecNumber>
    </submittedName>
</protein>
<dbReference type="Proteomes" id="UP000528286">
    <property type="component" value="Unassembled WGS sequence"/>
</dbReference>
<dbReference type="SUPFAM" id="SSF50475">
    <property type="entry name" value="FMN-binding split barrel"/>
    <property type="match status" value="1"/>
</dbReference>
<dbReference type="RefSeq" id="WP_183367191.1">
    <property type="nucleotide sequence ID" value="NZ_JACIEZ010000006.1"/>
</dbReference>
<dbReference type="Pfam" id="PF01613">
    <property type="entry name" value="Flavin_Reduct"/>
    <property type="match status" value="1"/>
</dbReference>